<protein>
    <submittedName>
        <fullName evidence="5">Helix_turn_helix gluconate operon transcriptional repressor</fullName>
    </submittedName>
</protein>
<dbReference type="GO" id="GO:0003700">
    <property type="term" value="F:DNA-binding transcription factor activity"/>
    <property type="evidence" value="ECO:0007669"/>
    <property type="project" value="InterPro"/>
</dbReference>
<dbReference type="EMBL" id="LK995525">
    <property type="protein sequence ID" value="CED91872.1"/>
    <property type="molecule type" value="Genomic_DNA"/>
</dbReference>
<gene>
    <name evidence="5" type="ORF">AAM4_2040</name>
</gene>
<proteinExistence type="predicted"/>
<dbReference type="PANTHER" id="PTHR38445:SF10">
    <property type="entry name" value="GNTR-FAMILY TRANSCRIPTIONAL REGULATOR"/>
    <property type="match status" value="1"/>
</dbReference>
<feature type="domain" description="HTH gntR-type" evidence="4">
    <location>
        <begin position="7"/>
        <end position="75"/>
    </location>
</feature>
<dbReference type="GO" id="GO:0003677">
    <property type="term" value="F:DNA binding"/>
    <property type="evidence" value="ECO:0007669"/>
    <property type="project" value="UniProtKB-KW"/>
</dbReference>
<dbReference type="SUPFAM" id="SSF46785">
    <property type="entry name" value="Winged helix' DNA-binding domain"/>
    <property type="match status" value="1"/>
</dbReference>
<dbReference type="InterPro" id="IPR036390">
    <property type="entry name" value="WH_DNA-bd_sf"/>
</dbReference>
<dbReference type="SMART" id="SM00345">
    <property type="entry name" value="HTH_GNTR"/>
    <property type="match status" value="1"/>
</dbReference>
<reference evidence="5" key="1">
    <citation type="submission" date="2014-07" db="EMBL/GenBank/DDBJ databases">
        <authorList>
            <person name="Zhang J.E."/>
            <person name="Yang H."/>
            <person name="Guo J."/>
            <person name="Deng Z."/>
            <person name="Luo H."/>
            <person name="Luo M."/>
            <person name="Zhao B."/>
        </authorList>
    </citation>
    <scope>NUCLEOTIDE SEQUENCE</scope>
    <source>
        <strain evidence="5">AM4</strain>
    </source>
</reference>
<keyword evidence="1" id="KW-0805">Transcription regulation</keyword>
<evidence type="ECO:0000259" key="4">
    <source>
        <dbReference type="PROSITE" id="PS50949"/>
    </source>
</evidence>
<sequence length="128" mass="14091">MELDSTTPIYKQIADDIRHQILIRALTDGDRVMSTTQYATSYRINPATAAKAFAQLIEEGLLVKRRGLGMFVAEGARDRLIAAEYTGFIDQTFSAVVRQAFALGIDANTLIEHIRAISAEGATDQTKE</sequence>
<evidence type="ECO:0000313" key="5">
    <source>
        <dbReference type="EMBL" id="CED91872.1"/>
    </source>
</evidence>
<keyword evidence="3" id="KW-0804">Transcription</keyword>
<dbReference type="PANTHER" id="PTHR38445">
    <property type="entry name" value="HTH-TYPE TRANSCRIPTIONAL REPRESSOR YTRA"/>
    <property type="match status" value="1"/>
</dbReference>
<keyword evidence="2" id="KW-0238">DNA-binding</keyword>
<evidence type="ECO:0000256" key="1">
    <source>
        <dbReference type="ARBA" id="ARBA00023015"/>
    </source>
</evidence>
<accession>A0A1L7RQB2</accession>
<dbReference type="InterPro" id="IPR000524">
    <property type="entry name" value="Tscrpt_reg_HTH_GntR"/>
</dbReference>
<dbReference type="AlphaFoldDB" id="A0A1L7RQB2"/>
<dbReference type="PROSITE" id="PS50949">
    <property type="entry name" value="HTH_GNTR"/>
    <property type="match status" value="1"/>
</dbReference>
<dbReference type="Pfam" id="PF00392">
    <property type="entry name" value="GntR"/>
    <property type="match status" value="1"/>
</dbReference>
<dbReference type="InterPro" id="IPR036388">
    <property type="entry name" value="WH-like_DNA-bd_sf"/>
</dbReference>
<dbReference type="Gene3D" id="1.10.10.10">
    <property type="entry name" value="Winged helix-like DNA-binding domain superfamily/Winged helix DNA-binding domain"/>
    <property type="match status" value="1"/>
</dbReference>
<name>A0A1L7RQB2_9ACTO</name>
<dbReference type="CDD" id="cd07377">
    <property type="entry name" value="WHTH_GntR"/>
    <property type="match status" value="1"/>
</dbReference>
<organism evidence="5">
    <name type="scientific">Actinomyces succiniciruminis</name>
    <dbReference type="NCBI Taxonomy" id="1522002"/>
    <lineage>
        <taxon>Bacteria</taxon>
        <taxon>Bacillati</taxon>
        <taxon>Actinomycetota</taxon>
        <taxon>Actinomycetes</taxon>
        <taxon>Actinomycetales</taxon>
        <taxon>Actinomycetaceae</taxon>
        <taxon>Actinomyces</taxon>
    </lineage>
</organism>
<dbReference type="RefSeq" id="WP_210580941.1">
    <property type="nucleotide sequence ID" value="NZ_LK995525.1"/>
</dbReference>
<evidence type="ECO:0000256" key="2">
    <source>
        <dbReference type="ARBA" id="ARBA00023125"/>
    </source>
</evidence>
<evidence type="ECO:0000256" key="3">
    <source>
        <dbReference type="ARBA" id="ARBA00023163"/>
    </source>
</evidence>